<dbReference type="Proteomes" id="UP000629098">
    <property type="component" value="Unassembled WGS sequence"/>
</dbReference>
<sequence>MPRTPAENDRIRRATTEQILKTALSLFCSKGYYSTSIEEVAKLAQISKGLLYHYFKGKEDLLAALVDVRINDVLIVMNTATTKPTPAEQIQHIASGALEDVRRQPEVFRFYLNLFTQPKFDPIVAKYSQKLMDEQARQFEVQTQMFIELGVENPRQRSLYFSSTLQGIMLMFSTYPESFPLDEVKAQVIAEFSYTTM</sequence>
<dbReference type="PROSITE" id="PS01081">
    <property type="entry name" value="HTH_TETR_1"/>
    <property type="match status" value="1"/>
</dbReference>
<dbReference type="GO" id="GO:0003677">
    <property type="term" value="F:DNA binding"/>
    <property type="evidence" value="ECO:0007669"/>
    <property type="project" value="UniProtKB-UniRule"/>
</dbReference>
<dbReference type="AlphaFoldDB" id="A0A8J6Y1U0"/>
<dbReference type="PANTHER" id="PTHR43479">
    <property type="entry name" value="ACREF/ENVCD OPERON REPRESSOR-RELATED"/>
    <property type="match status" value="1"/>
</dbReference>
<evidence type="ECO:0000256" key="2">
    <source>
        <dbReference type="PROSITE-ProRule" id="PRU00335"/>
    </source>
</evidence>
<evidence type="ECO:0000313" key="4">
    <source>
        <dbReference type="EMBL" id="MBD2777823.1"/>
    </source>
</evidence>
<dbReference type="InterPro" id="IPR009057">
    <property type="entry name" value="Homeodomain-like_sf"/>
</dbReference>
<dbReference type="SUPFAM" id="SSF46689">
    <property type="entry name" value="Homeodomain-like"/>
    <property type="match status" value="1"/>
</dbReference>
<dbReference type="InterPro" id="IPR036271">
    <property type="entry name" value="Tet_transcr_reg_TetR-rel_C_sf"/>
</dbReference>
<dbReference type="InterPro" id="IPR001647">
    <property type="entry name" value="HTH_TetR"/>
</dbReference>
<evidence type="ECO:0000256" key="1">
    <source>
        <dbReference type="ARBA" id="ARBA00023125"/>
    </source>
</evidence>
<feature type="DNA-binding region" description="H-T-H motif" evidence="2">
    <location>
        <begin position="36"/>
        <end position="55"/>
    </location>
</feature>
<protein>
    <submittedName>
        <fullName evidence="4">TetR/AcrR family transcriptional regulator</fullName>
    </submittedName>
</protein>
<reference evidence="4" key="1">
    <citation type="submission" date="2020-09" db="EMBL/GenBank/DDBJ databases">
        <title>Iningainema tapete sp. nov. (Scytonemataceae, Cyanobacteria) from greenhouses in central Florida (USA) produces two types of nodularin with biosynthetic potential for microcystin-LR and anabaenopeptins.</title>
        <authorList>
            <person name="Berthold D.E."/>
            <person name="Lefler F.W."/>
            <person name="Huang I.-S."/>
            <person name="Abdulla H."/>
            <person name="Zimba P.V."/>
            <person name="Laughinghouse H.D. IV."/>
        </authorList>
    </citation>
    <scope>NUCLEOTIDE SEQUENCE</scope>
    <source>
        <strain evidence="4">BLCCT55</strain>
    </source>
</reference>
<dbReference type="PANTHER" id="PTHR43479:SF11">
    <property type="entry name" value="ACREF_ENVCD OPERON REPRESSOR-RELATED"/>
    <property type="match status" value="1"/>
</dbReference>
<keyword evidence="1 2" id="KW-0238">DNA-binding</keyword>
<dbReference type="InterPro" id="IPR050624">
    <property type="entry name" value="HTH-type_Tx_Regulator"/>
</dbReference>
<dbReference type="EMBL" id="JACXAE010000118">
    <property type="protein sequence ID" value="MBD2777823.1"/>
    <property type="molecule type" value="Genomic_DNA"/>
</dbReference>
<dbReference type="Gene3D" id="1.10.357.10">
    <property type="entry name" value="Tetracycline Repressor, domain 2"/>
    <property type="match status" value="1"/>
</dbReference>
<dbReference type="PRINTS" id="PR00455">
    <property type="entry name" value="HTHTETR"/>
</dbReference>
<organism evidence="4 5">
    <name type="scientific">Iningainema tapete BLCC-T55</name>
    <dbReference type="NCBI Taxonomy" id="2748662"/>
    <lineage>
        <taxon>Bacteria</taxon>
        <taxon>Bacillati</taxon>
        <taxon>Cyanobacteriota</taxon>
        <taxon>Cyanophyceae</taxon>
        <taxon>Nostocales</taxon>
        <taxon>Scytonemataceae</taxon>
        <taxon>Iningainema tapete</taxon>
    </lineage>
</organism>
<accession>A0A8J6Y1U0</accession>
<evidence type="ECO:0000313" key="5">
    <source>
        <dbReference type="Proteomes" id="UP000629098"/>
    </source>
</evidence>
<dbReference type="PROSITE" id="PS50977">
    <property type="entry name" value="HTH_TETR_2"/>
    <property type="match status" value="1"/>
</dbReference>
<name>A0A8J6Y1U0_9CYAN</name>
<keyword evidence="5" id="KW-1185">Reference proteome</keyword>
<feature type="domain" description="HTH tetR-type" evidence="3">
    <location>
        <begin position="13"/>
        <end position="73"/>
    </location>
</feature>
<proteinExistence type="predicted"/>
<gene>
    <name evidence="4" type="ORF">ICL16_38720</name>
</gene>
<dbReference type="Pfam" id="PF00440">
    <property type="entry name" value="TetR_N"/>
    <property type="match status" value="1"/>
</dbReference>
<dbReference type="RefSeq" id="WP_190836885.1">
    <property type="nucleotide sequence ID" value="NZ_CAWPPI010000118.1"/>
</dbReference>
<comment type="caution">
    <text evidence="4">The sequence shown here is derived from an EMBL/GenBank/DDBJ whole genome shotgun (WGS) entry which is preliminary data.</text>
</comment>
<dbReference type="InterPro" id="IPR023772">
    <property type="entry name" value="DNA-bd_HTH_TetR-type_CS"/>
</dbReference>
<dbReference type="SUPFAM" id="SSF48498">
    <property type="entry name" value="Tetracyclin repressor-like, C-terminal domain"/>
    <property type="match status" value="1"/>
</dbReference>
<evidence type="ECO:0000259" key="3">
    <source>
        <dbReference type="PROSITE" id="PS50977"/>
    </source>
</evidence>